<sequence length="70" mass="8297">MRYHIVQRSLDVDGVMDRQQGRSNTLTGADYYETKDVLAKEIRFKIIICLRSISKVFPDFVYANKQFEMF</sequence>
<protein>
    <submittedName>
        <fullName evidence="1">Uncharacterized protein</fullName>
    </submittedName>
</protein>
<gene>
    <name evidence="1" type="ORF">Goklo_002205</name>
</gene>
<comment type="caution">
    <text evidence="1">The sequence shown here is derived from an EMBL/GenBank/DDBJ whole genome shotgun (WGS) entry which is preliminary data.</text>
</comment>
<evidence type="ECO:0000313" key="1">
    <source>
        <dbReference type="EMBL" id="MBA0665723.1"/>
    </source>
</evidence>
<organism evidence="1 2">
    <name type="scientific">Gossypium klotzschianum</name>
    <dbReference type="NCBI Taxonomy" id="34286"/>
    <lineage>
        <taxon>Eukaryota</taxon>
        <taxon>Viridiplantae</taxon>
        <taxon>Streptophyta</taxon>
        <taxon>Embryophyta</taxon>
        <taxon>Tracheophyta</taxon>
        <taxon>Spermatophyta</taxon>
        <taxon>Magnoliopsida</taxon>
        <taxon>eudicotyledons</taxon>
        <taxon>Gunneridae</taxon>
        <taxon>Pentapetalae</taxon>
        <taxon>rosids</taxon>
        <taxon>malvids</taxon>
        <taxon>Malvales</taxon>
        <taxon>Malvaceae</taxon>
        <taxon>Malvoideae</taxon>
        <taxon>Gossypium</taxon>
    </lineage>
</organism>
<reference evidence="1 2" key="1">
    <citation type="journal article" date="2019" name="Genome Biol. Evol.">
        <title>Insights into the evolution of the New World diploid cottons (Gossypium, subgenus Houzingenia) based on genome sequencing.</title>
        <authorList>
            <person name="Grover C.E."/>
            <person name="Arick M.A. 2nd"/>
            <person name="Thrash A."/>
            <person name="Conover J.L."/>
            <person name="Sanders W.S."/>
            <person name="Peterson D.G."/>
            <person name="Frelichowski J.E."/>
            <person name="Scheffler J.A."/>
            <person name="Scheffler B.E."/>
            <person name="Wendel J.F."/>
        </authorList>
    </citation>
    <scope>NUCLEOTIDE SEQUENCE [LARGE SCALE GENOMIC DNA]</scope>
    <source>
        <strain evidence="1">57</strain>
        <tissue evidence="1">Leaf</tissue>
    </source>
</reference>
<name>A0A7J8VSY4_9ROSI</name>
<dbReference type="Proteomes" id="UP000593573">
    <property type="component" value="Unassembled WGS sequence"/>
</dbReference>
<dbReference type="AlphaFoldDB" id="A0A7J8VSY4"/>
<evidence type="ECO:0000313" key="2">
    <source>
        <dbReference type="Proteomes" id="UP000593573"/>
    </source>
</evidence>
<proteinExistence type="predicted"/>
<keyword evidence="2" id="KW-1185">Reference proteome</keyword>
<dbReference type="EMBL" id="JABFAB010000012">
    <property type="protein sequence ID" value="MBA0665723.1"/>
    <property type="molecule type" value="Genomic_DNA"/>
</dbReference>
<accession>A0A7J8VSY4</accession>